<sequence length="141" mass="14889">MPDGSDLREAYGRIIGAVGAGDSVALEKLIAADLIDHMPVPGQPEGRAGFIFWVRSMHAASPDMTGVVSDTVVEGDKIAGRVLWTGTHEGEFLGLPGTGRQIAINAMHLVRFEDGLAAEWWGAADLLGAAMKLNARLEPSP</sequence>
<dbReference type="Pfam" id="PF07366">
    <property type="entry name" value="SnoaL"/>
    <property type="match status" value="1"/>
</dbReference>
<dbReference type="OrthoDB" id="129343at2"/>
<dbReference type="PANTHER" id="PTHR38436:SF1">
    <property type="entry name" value="ESTER CYCLASE"/>
    <property type="match status" value="1"/>
</dbReference>
<accession>A0A3A5M640</accession>
<name>A0A3A5M640_9MICC</name>
<organism evidence="1 2">
    <name type="scientific">Arthrobacter cheniae</name>
    <dbReference type="NCBI Taxonomy" id="1258888"/>
    <lineage>
        <taxon>Bacteria</taxon>
        <taxon>Bacillati</taxon>
        <taxon>Actinomycetota</taxon>
        <taxon>Actinomycetes</taxon>
        <taxon>Micrococcales</taxon>
        <taxon>Micrococcaceae</taxon>
        <taxon>Arthrobacter</taxon>
    </lineage>
</organism>
<dbReference type="EMBL" id="QZVT01000005">
    <property type="protein sequence ID" value="RJT79042.1"/>
    <property type="molecule type" value="Genomic_DNA"/>
</dbReference>
<protein>
    <submittedName>
        <fullName evidence="1">Ester cyclase</fullName>
    </submittedName>
</protein>
<dbReference type="Gene3D" id="3.10.450.50">
    <property type="match status" value="1"/>
</dbReference>
<dbReference type="Proteomes" id="UP000272560">
    <property type="component" value="Unassembled WGS sequence"/>
</dbReference>
<evidence type="ECO:0000313" key="1">
    <source>
        <dbReference type="EMBL" id="RJT79042.1"/>
    </source>
</evidence>
<evidence type="ECO:0000313" key="2">
    <source>
        <dbReference type="Proteomes" id="UP000272560"/>
    </source>
</evidence>
<keyword evidence="2" id="KW-1185">Reference proteome</keyword>
<reference evidence="1 2" key="1">
    <citation type="submission" date="2018-09" db="EMBL/GenBank/DDBJ databases">
        <title>Novel species of Arthrobacter.</title>
        <authorList>
            <person name="Liu Q."/>
            <person name="Xin Y.-H."/>
        </authorList>
    </citation>
    <scope>NUCLEOTIDE SEQUENCE [LARGE SCALE GENOMIC DNA]</scope>
    <source>
        <strain evidence="1 2">Hz2</strain>
    </source>
</reference>
<dbReference type="SUPFAM" id="SSF54427">
    <property type="entry name" value="NTF2-like"/>
    <property type="match status" value="1"/>
</dbReference>
<dbReference type="RefSeq" id="WP_120148989.1">
    <property type="nucleotide sequence ID" value="NZ_QZVT01000005.1"/>
</dbReference>
<dbReference type="GO" id="GO:0030638">
    <property type="term" value="P:polyketide metabolic process"/>
    <property type="evidence" value="ECO:0007669"/>
    <property type="project" value="InterPro"/>
</dbReference>
<dbReference type="AlphaFoldDB" id="A0A3A5M640"/>
<comment type="caution">
    <text evidence="1">The sequence shown here is derived from an EMBL/GenBank/DDBJ whole genome shotgun (WGS) entry which is preliminary data.</text>
</comment>
<dbReference type="PANTHER" id="PTHR38436">
    <property type="entry name" value="POLYKETIDE CYCLASE SNOAL-LIKE DOMAIN"/>
    <property type="match status" value="1"/>
</dbReference>
<dbReference type="InterPro" id="IPR009959">
    <property type="entry name" value="Cyclase_SnoaL-like"/>
</dbReference>
<proteinExistence type="predicted"/>
<gene>
    <name evidence="1" type="ORF">D6T63_10395</name>
</gene>
<dbReference type="InterPro" id="IPR032710">
    <property type="entry name" value="NTF2-like_dom_sf"/>
</dbReference>